<evidence type="ECO:0000256" key="5">
    <source>
        <dbReference type="ARBA" id="ARBA00023274"/>
    </source>
</evidence>
<protein>
    <recommendedName>
        <fullName evidence="6">Large ribosomal subunit protein uL3</fullName>
    </recommendedName>
</protein>
<dbReference type="Proteomes" id="UP000288215">
    <property type="component" value="Unassembled WGS sequence"/>
</dbReference>
<dbReference type="InterPro" id="IPR019926">
    <property type="entry name" value="Ribosomal_uL3_CS"/>
</dbReference>
<dbReference type="NCBIfam" id="NF003261">
    <property type="entry name" value="PRK04231.1"/>
    <property type="match status" value="1"/>
</dbReference>
<dbReference type="NCBIfam" id="TIGR03626">
    <property type="entry name" value="L3_arch"/>
    <property type="match status" value="1"/>
</dbReference>
<accession>A0A3S3VCG5</accession>
<comment type="function">
    <text evidence="6">One of the primary rRNA binding proteins, it binds directly near the 3'-end of the 23S rRNA, where it nucleates assembly of the 50S subunit.</text>
</comment>
<dbReference type="Gene3D" id="3.30.1430.10">
    <property type="match status" value="1"/>
</dbReference>
<dbReference type="SUPFAM" id="SSF50447">
    <property type="entry name" value="Translation proteins"/>
    <property type="match status" value="1"/>
</dbReference>
<evidence type="ECO:0000256" key="4">
    <source>
        <dbReference type="ARBA" id="ARBA00022980"/>
    </source>
</evidence>
<keyword evidence="2 6" id="KW-0699">rRNA-binding</keyword>
<dbReference type="PANTHER" id="PTHR11363:SF5">
    <property type="entry name" value="LARGE RIBOSOMAL SUBUNIT PROTEIN UL3"/>
    <property type="match status" value="1"/>
</dbReference>
<reference evidence="7 8" key="1">
    <citation type="submission" date="2018-12" db="EMBL/GenBank/DDBJ databases">
        <title>The complete genome of the methanogenic archaea of the candidate phylum Verstraetearchaeota, obtained from the metagenome of underground thermal water.</title>
        <authorList>
            <person name="Kadnikov V.V."/>
            <person name="Mardanov A.V."/>
            <person name="Beletsky A.V."/>
            <person name="Karnachuk O.V."/>
            <person name="Ravin N.V."/>
        </authorList>
    </citation>
    <scope>NUCLEOTIDE SEQUENCE [LARGE SCALE GENOMIC DNA]</scope>
    <source>
        <strain evidence="7">Ch88</strain>
    </source>
</reference>
<dbReference type="PROSITE" id="PS00474">
    <property type="entry name" value="RIBOSOMAL_L3"/>
    <property type="match status" value="1"/>
</dbReference>
<comment type="subunit">
    <text evidence="6">Part of the 50S ribosomal subunit. Forms a cluster with proteins L14 and L24e.</text>
</comment>
<evidence type="ECO:0000313" key="7">
    <source>
        <dbReference type="EMBL" id="RWX73514.1"/>
    </source>
</evidence>
<evidence type="ECO:0000256" key="1">
    <source>
        <dbReference type="ARBA" id="ARBA00006540"/>
    </source>
</evidence>
<keyword evidence="3 6" id="KW-0694">RNA-binding</keyword>
<dbReference type="EMBL" id="RXGA01000003">
    <property type="protein sequence ID" value="RWX73514.1"/>
    <property type="molecule type" value="Genomic_DNA"/>
</dbReference>
<proteinExistence type="inferred from homology"/>
<dbReference type="InterPro" id="IPR044892">
    <property type="entry name" value="Ribosomal_L3_dom_3_arc_sf"/>
</dbReference>
<dbReference type="HAMAP" id="MF_01325_A">
    <property type="entry name" value="Ribosomal_uL3_A"/>
    <property type="match status" value="1"/>
</dbReference>
<dbReference type="PANTHER" id="PTHR11363">
    <property type="entry name" value="60S RIBOSOMAL PROTEIN L3-RELATED"/>
    <property type="match status" value="1"/>
</dbReference>
<organism evidence="7 8">
    <name type="scientific">Methanosuratincola subterraneus</name>
    <dbReference type="NCBI Taxonomy" id="2593994"/>
    <lineage>
        <taxon>Archaea</taxon>
        <taxon>Thermoproteota</taxon>
        <taxon>Methanosuratincolia</taxon>
        <taxon>Candidatus Methanomethylicales</taxon>
        <taxon>Candidatus Methanomethylicaceae</taxon>
        <taxon>Candidatus Methanosuratincola (ex Vanwonterghem et al. 2016)</taxon>
    </lineage>
</organism>
<dbReference type="GO" id="GO:0003735">
    <property type="term" value="F:structural constituent of ribosome"/>
    <property type="evidence" value="ECO:0007669"/>
    <property type="project" value="UniProtKB-UniRule"/>
</dbReference>
<dbReference type="GO" id="GO:0006412">
    <property type="term" value="P:translation"/>
    <property type="evidence" value="ECO:0007669"/>
    <property type="project" value="UniProtKB-UniRule"/>
</dbReference>
<dbReference type="Pfam" id="PF00297">
    <property type="entry name" value="Ribosomal_L3"/>
    <property type="match status" value="1"/>
</dbReference>
<comment type="caution">
    <text evidence="7">The sequence shown here is derived from an EMBL/GenBank/DDBJ whole genome shotgun (WGS) entry which is preliminary data.</text>
</comment>
<sequence>MGHRSKSAPRRGSLMYYPRVRARRISGRIRTWPKVAGAPRLLGFAGYKVGSTHVIMVDNRPKSPLFGKEVMRAVTVLEVPPIYVYGYRAYVRTSKGLRALAEVMAKSLPKNADRVLNISEEYDPSPVQASIEANLDNVAEIRVLALTQPYKAGFGKKTPEILEIKVDGDDIKAVLEYAKSLLGKEIRAKDLFNEGQYVDVISITKGKGFQGAVKRFGVKIQPNWHKHRKGKRVVGSISPSKPHMMFTIPRPGKMGFHQRTEYNKLILKIGENPAEINVSGGFLHYGLVSADYILVAGSIPGPSKRLVRIRYPVRSKVEKIEPPKLVAVDLASKQGV</sequence>
<evidence type="ECO:0000256" key="2">
    <source>
        <dbReference type="ARBA" id="ARBA00022730"/>
    </source>
</evidence>
<dbReference type="InterPro" id="IPR019928">
    <property type="entry name" value="Ribosomal_uL3_arc"/>
</dbReference>
<dbReference type="GO" id="GO:0022625">
    <property type="term" value="C:cytosolic large ribosomal subunit"/>
    <property type="evidence" value="ECO:0007669"/>
    <property type="project" value="UniProtKB-UniRule"/>
</dbReference>
<keyword evidence="5 6" id="KW-0687">Ribonucleoprotein</keyword>
<dbReference type="InterPro" id="IPR009000">
    <property type="entry name" value="Transl_B-barrel_sf"/>
</dbReference>
<dbReference type="GO" id="GO:0019843">
    <property type="term" value="F:rRNA binding"/>
    <property type="evidence" value="ECO:0007669"/>
    <property type="project" value="UniProtKB-UniRule"/>
</dbReference>
<dbReference type="InterPro" id="IPR000597">
    <property type="entry name" value="Ribosomal_uL3"/>
</dbReference>
<comment type="similarity">
    <text evidence="1 6">Belongs to the universal ribosomal protein uL3 family.</text>
</comment>
<gene>
    <name evidence="6" type="primary">rpl3</name>
    <name evidence="7" type="ORF">Metus_1488</name>
</gene>
<name>A0A3S3VCG5_METS7</name>
<dbReference type="InterPro" id="IPR045077">
    <property type="entry name" value="L3_arc_euk"/>
</dbReference>
<evidence type="ECO:0000256" key="3">
    <source>
        <dbReference type="ARBA" id="ARBA00022884"/>
    </source>
</evidence>
<dbReference type="Gene3D" id="2.40.30.10">
    <property type="entry name" value="Translation factors"/>
    <property type="match status" value="1"/>
</dbReference>
<keyword evidence="4 6" id="KW-0689">Ribosomal protein</keyword>
<evidence type="ECO:0000256" key="6">
    <source>
        <dbReference type="HAMAP-Rule" id="MF_01325"/>
    </source>
</evidence>
<dbReference type="Gene3D" id="4.10.960.10">
    <property type="entry name" value="Ribosomal protein L3, domain 3"/>
    <property type="match status" value="1"/>
</dbReference>
<dbReference type="AlphaFoldDB" id="A0A3S3VCG5"/>
<evidence type="ECO:0000313" key="8">
    <source>
        <dbReference type="Proteomes" id="UP000288215"/>
    </source>
</evidence>